<reference evidence="1" key="1">
    <citation type="submission" date="2022-02" db="EMBL/GenBank/DDBJ databases">
        <title>Plant Genome Project.</title>
        <authorList>
            <person name="Zhang R.-G."/>
        </authorList>
    </citation>
    <scope>NUCLEOTIDE SEQUENCE</scope>
    <source>
        <strain evidence="1">AT1</strain>
    </source>
</reference>
<evidence type="ECO:0000313" key="2">
    <source>
        <dbReference type="Proteomes" id="UP001062846"/>
    </source>
</evidence>
<organism evidence="1 2">
    <name type="scientific">Rhododendron molle</name>
    <name type="common">Chinese azalea</name>
    <name type="synonym">Azalea mollis</name>
    <dbReference type="NCBI Taxonomy" id="49168"/>
    <lineage>
        <taxon>Eukaryota</taxon>
        <taxon>Viridiplantae</taxon>
        <taxon>Streptophyta</taxon>
        <taxon>Embryophyta</taxon>
        <taxon>Tracheophyta</taxon>
        <taxon>Spermatophyta</taxon>
        <taxon>Magnoliopsida</taxon>
        <taxon>eudicotyledons</taxon>
        <taxon>Gunneridae</taxon>
        <taxon>Pentapetalae</taxon>
        <taxon>asterids</taxon>
        <taxon>Ericales</taxon>
        <taxon>Ericaceae</taxon>
        <taxon>Ericoideae</taxon>
        <taxon>Rhodoreae</taxon>
        <taxon>Rhododendron</taxon>
    </lineage>
</organism>
<accession>A0ACC0LV08</accession>
<proteinExistence type="predicted"/>
<protein>
    <submittedName>
        <fullName evidence="1">Uncharacterized protein</fullName>
    </submittedName>
</protein>
<gene>
    <name evidence="1" type="ORF">RHMOL_Rhmol11G0230200</name>
</gene>
<sequence>MHFDYFESVYGRKNASAVLFGKVHELDSGTTLFLNEFNTIEEMDDGDSKPDTYLEKIREIRLGGYGGPIGIGLEAH</sequence>
<evidence type="ECO:0000313" key="1">
    <source>
        <dbReference type="EMBL" id="KAI8532653.1"/>
    </source>
</evidence>
<dbReference type="Proteomes" id="UP001062846">
    <property type="component" value="Chromosome 11"/>
</dbReference>
<name>A0ACC0LV08_RHOML</name>
<comment type="caution">
    <text evidence="1">The sequence shown here is derived from an EMBL/GenBank/DDBJ whole genome shotgun (WGS) entry which is preliminary data.</text>
</comment>
<dbReference type="EMBL" id="CM046398">
    <property type="protein sequence ID" value="KAI8532653.1"/>
    <property type="molecule type" value="Genomic_DNA"/>
</dbReference>
<keyword evidence="2" id="KW-1185">Reference proteome</keyword>